<organism evidence="1 2">
    <name type="scientific">Asaia lannensis NBRC 102526</name>
    <dbReference type="NCBI Taxonomy" id="1307926"/>
    <lineage>
        <taxon>Bacteria</taxon>
        <taxon>Pseudomonadati</taxon>
        <taxon>Pseudomonadota</taxon>
        <taxon>Alphaproteobacteria</taxon>
        <taxon>Acetobacterales</taxon>
        <taxon>Acetobacteraceae</taxon>
        <taxon>Asaia</taxon>
    </lineage>
</organism>
<dbReference type="EMBL" id="JAMXQU010000009">
    <property type="protein sequence ID" value="MCO6160681.1"/>
    <property type="molecule type" value="Genomic_DNA"/>
</dbReference>
<proteinExistence type="predicted"/>
<evidence type="ECO:0000313" key="2">
    <source>
        <dbReference type="Proteomes" id="UP001523401"/>
    </source>
</evidence>
<accession>A0ABT1CJA9</accession>
<comment type="caution">
    <text evidence="1">The sequence shown here is derived from an EMBL/GenBank/DDBJ whole genome shotgun (WGS) entry which is preliminary data.</text>
</comment>
<keyword evidence="2" id="KW-1185">Reference proteome</keyword>
<sequence>MAVEIIGVSQERRDAGYKLLLKTDELGLNASGAGWYQSIGSTRWKFFLVTPLIDSQGPDWVYHRLLSGLRVISFPEGITPLEIHLVSPREARFHDLQQVLDVPDLAAKNLYHVSNEEVQQHGISAMVIYRMRSLDRKAGERARIFDARVKELLAA</sequence>
<dbReference type="RefSeq" id="WP_252849739.1">
    <property type="nucleotide sequence ID" value="NZ_BAPW01000046.1"/>
</dbReference>
<name>A0ABT1CJA9_9PROT</name>
<gene>
    <name evidence="1" type="ORF">NF685_11630</name>
</gene>
<reference evidence="1 2" key="1">
    <citation type="submission" date="2022-06" db="EMBL/GenBank/DDBJ databases">
        <title>Whole-genome of Asaia lannensis strain LMG 27011T.</title>
        <authorList>
            <person name="Sombolestani A."/>
        </authorList>
    </citation>
    <scope>NUCLEOTIDE SEQUENCE [LARGE SCALE GENOMIC DNA]</scope>
    <source>
        <strain evidence="1 2">NBRC 102526</strain>
    </source>
</reference>
<evidence type="ECO:0000313" key="1">
    <source>
        <dbReference type="EMBL" id="MCO6160681.1"/>
    </source>
</evidence>
<protein>
    <submittedName>
        <fullName evidence="1">Uncharacterized protein</fullName>
    </submittedName>
</protein>
<dbReference type="Proteomes" id="UP001523401">
    <property type="component" value="Unassembled WGS sequence"/>
</dbReference>